<evidence type="ECO:0000256" key="2">
    <source>
        <dbReference type="SAM" id="MobiDB-lite"/>
    </source>
</evidence>
<reference evidence="4 5" key="1">
    <citation type="submission" date="2015-12" db="EMBL/GenBank/DDBJ databases">
        <title>Dictyostelia acquired genes for synthesis and detection of signals that induce cell-type specialization by lateral gene transfer from prokaryotes.</title>
        <authorList>
            <person name="Gloeckner G."/>
            <person name="Schaap P."/>
        </authorList>
    </citation>
    <scope>NUCLEOTIDE SEQUENCE [LARGE SCALE GENOMIC DNA]</scope>
    <source>
        <strain evidence="4 5">TK</strain>
    </source>
</reference>
<dbReference type="Proteomes" id="UP000076078">
    <property type="component" value="Unassembled WGS sequence"/>
</dbReference>
<protein>
    <recommendedName>
        <fullName evidence="3">C2 domain-containing protein</fullName>
    </recommendedName>
</protein>
<feature type="compositionally biased region" description="Low complexity" evidence="2">
    <location>
        <begin position="141"/>
        <end position="180"/>
    </location>
</feature>
<dbReference type="CDD" id="cd00030">
    <property type="entry name" value="C2"/>
    <property type="match status" value="1"/>
</dbReference>
<feature type="compositionally biased region" description="Low complexity" evidence="2">
    <location>
        <begin position="964"/>
        <end position="980"/>
    </location>
</feature>
<feature type="non-terminal residue" evidence="4">
    <location>
        <position position="1"/>
    </location>
</feature>
<keyword evidence="1" id="KW-0175">Coiled coil</keyword>
<sequence>TKNIKSGDIFVIIDLPPNKPFKTKLFKGPDPKFNEKFRLDLMTFQDDELLLTVKEQKQGGSKFIGQVQIPIKAYDLPQGPNWYFLTDRPIKGPGQKPKVVTGQIQIQFTFVHRLLKSKSRHSIPFKEFEQFENEHKVNQPPIQVHQQSHSSHHLPPIQNKLMSKSPSNSSLSSSSSGCSSPEVDGASLLSSSNSEVLEVRGGEKSGVNNSQQQPFIGRALMNETINSQSPIDYTREEAVIIEETLKTKENQVKKQIQQQKNIIQKLNETIKVHEKEGKPLASIQHEKQKVKKMQDDMEELEKLLSTTQQQHPVQPLPPSSPLINSSSSTPTPSHSTISKRSSMYNTLNKIEGTTNKSKIDISKFNFQGSSSGSASVVSDDHQVQMLLLELENEKKLKETLTEKNRILIKDNEKFEKLLDSSQRDLNKMHKENDELSIKVKLVEADNQSLVKEKEILNEKFKLFQRESDKLEKELDYELSLKRKQSEKKDKQKEESKRLMKELDQSQNKLKILQIELDNQRELNDMIKDKKLSLEKEIQRLDSTVKGTTTTQIINNNDTIKLKNLEIDYESIKRSNQLSLDKIKLVEGENDKLLKNISRLETEIKRLEALLHTSEKTNDKLIQQQDKIQLDNKSNQSLLKLTEDKFNEMIKILLNFTSNNNTQPLVIKDSALSKSIQDITQKIQSQNLKNKEMELSLAEIKSKKIQSFIQRQQQNPNMISDDSDDEPLDQQDHIHSSTSSMMASGLLQQQNDQISILVNKLEKLDKLEDLMRRLENMKLNSSMDGTSSVNGKRSYQDIKSELESIQKVIMNDSESEKVREDANIKFEKIYQELIQTDEYKKEIQQIDEEKRKVNEPLNQKALQKLLSVYTTANIEKSQELKDKIKENPELLLIGMDPKLISSKHQNDFQQYYLRSCNIEELRAIRASLPKWRPDQKKQQDWTQTLEDKIEQLSKKPQIQKPKSTLNLKKPPSNPNSKYKPSQTLPLKKQLPTSSNNNGGNPLFSELLKKRSIVT</sequence>
<dbReference type="InterPro" id="IPR000008">
    <property type="entry name" value="C2_dom"/>
</dbReference>
<dbReference type="OMA" id="QWYYLTD"/>
<feature type="region of interest" description="Disordered" evidence="2">
    <location>
        <begin position="949"/>
        <end position="1002"/>
    </location>
</feature>
<feature type="coiled-coil region" evidence="1">
    <location>
        <begin position="582"/>
        <end position="623"/>
    </location>
</feature>
<feature type="region of interest" description="Disordered" evidence="2">
    <location>
        <begin position="482"/>
        <end position="501"/>
    </location>
</feature>
<feature type="compositionally biased region" description="Basic and acidic residues" evidence="2">
    <location>
        <begin position="486"/>
        <end position="501"/>
    </location>
</feature>
<feature type="domain" description="C2" evidence="3">
    <location>
        <begin position="1"/>
        <end position="84"/>
    </location>
</feature>
<feature type="coiled-coil region" evidence="1">
    <location>
        <begin position="746"/>
        <end position="783"/>
    </location>
</feature>
<dbReference type="SUPFAM" id="SSF49562">
    <property type="entry name" value="C2 domain (Calcium/lipid-binding domain, CaLB)"/>
    <property type="match status" value="1"/>
</dbReference>
<feature type="compositionally biased region" description="Polar residues" evidence="2">
    <location>
        <begin position="953"/>
        <end position="963"/>
    </location>
</feature>
<feature type="compositionally biased region" description="Low complexity" evidence="2">
    <location>
        <begin position="321"/>
        <end position="338"/>
    </location>
</feature>
<name>A0A151ZII9_TIELA</name>
<dbReference type="AlphaFoldDB" id="A0A151ZII9"/>
<accession>A0A151ZII9</accession>
<evidence type="ECO:0000313" key="5">
    <source>
        <dbReference type="Proteomes" id="UP000076078"/>
    </source>
</evidence>
<keyword evidence="5" id="KW-1185">Reference proteome</keyword>
<evidence type="ECO:0000313" key="4">
    <source>
        <dbReference type="EMBL" id="KYQ93727.1"/>
    </source>
</evidence>
<dbReference type="InterPro" id="IPR035892">
    <property type="entry name" value="C2_domain_sf"/>
</dbReference>
<feature type="coiled-coil region" evidence="1">
    <location>
        <begin position="675"/>
        <end position="702"/>
    </location>
</feature>
<dbReference type="EMBL" id="LODT01000025">
    <property type="protein sequence ID" value="KYQ93727.1"/>
    <property type="molecule type" value="Genomic_DNA"/>
</dbReference>
<feature type="compositionally biased region" description="Polar residues" evidence="2">
    <location>
        <begin position="989"/>
        <end position="998"/>
    </location>
</feature>
<gene>
    <name evidence="4" type="ORF">DLAC_05116</name>
</gene>
<proteinExistence type="predicted"/>
<feature type="region of interest" description="Disordered" evidence="2">
    <location>
        <begin position="141"/>
        <end position="190"/>
    </location>
</feature>
<organism evidence="4 5">
    <name type="scientific">Tieghemostelium lacteum</name>
    <name type="common">Slime mold</name>
    <name type="synonym">Dictyostelium lacteum</name>
    <dbReference type="NCBI Taxonomy" id="361077"/>
    <lineage>
        <taxon>Eukaryota</taxon>
        <taxon>Amoebozoa</taxon>
        <taxon>Evosea</taxon>
        <taxon>Eumycetozoa</taxon>
        <taxon>Dictyostelia</taxon>
        <taxon>Dictyosteliales</taxon>
        <taxon>Raperosteliaceae</taxon>
        <taxon>Tieghemostelium</taxon>
    </lineage>
</organism>
<dbReference type="InParanoid" id="A0A151ZII9"/>
<dbReference type="FunCoup" id="A0A151ZII9">
    <property type="interactions" value="375"/>
</dbReference>
<comment type="caution">
    <text evidence="4">The sequence shown here is derived from an EMBL/GenBank/DDBJ whole genome shotgun (WGS) entry which is preliminary data.</text>
</comment>
<dbReference type="OrthoDB" id="20075at2759"/>
<evidence type="ECO:0000259" key="3">
    <source>
        <dbReference type="PROSITE" id="PS50004"/>
    </source>
</evidence>
<dbReference type="Pfam" id="PF00168">
    <property type="entry name" value="C2"/>
    <property type="match status" value="1"/>
</dbReference>
<dbReference type="Gene3D" id="2.60.40.150">
    <property type="entry name" value="C2 domain"/>
    <property type="match status" value="1"/>
</dbReference>
<feature type="region of interest" description="Disordered" evidence="2">
    <location>
        <begin position="306"/>
        <end position="342"/>
    </location>
</feature>
<evidence type="ECO:0000256" key="1">
    <source>
        <dbReference type="SAM" id="Coils"/>
    </source>
</evidence>
<dbReference type="PROSITE" id="PS50004">
    <property type="entry name" value="C2"/>
    <property type="match status" value="1"/>
</dbReference>
<dbReference type="STRING" id="361077.A0A151ZII9"/>